<evidence type="ECO:0000313" key="1">
    <source>
        <dbReference type="EMBL" id="SNZ08310.1"/>
    </source>
</evidence>
<keyword evidence="2" id="KW-1185">Reference proteome</keyword>
<evidence type="ECO:0008006" key="3">
    <source>
        <dbReference type="Google" id="ProtNLM"/>
    </source>
</evidence>
<dbReference type="Pfam" id="PF10758">
    <property type="entry name" value="DUF2586"/>
    <property type="match status" value="1"/>
</dbReference>
<proteinExistence type="predicted"/>
<dbReference type="RefSeq" id="WP_097000436.1">
    <property type="nucleotide sequence ID" value="NZ_OBEI01000004.1"/>
</dbReference>
<dbReference type="Proteomes" id="UP000219036">
    <property type="component" value="Unassembled WGS sequence"/>
</dbReference>
<gene>
    <name evidence="1" type="ORF">SAMN06265182_1264</name>
</gene>
<accession>A0A285NFR5</accession>
<organism evidence="1 2">
    <name type="scientific">Persephonella hydrogeniphila</name>
    <dbReference type="NCBI Taxonomy" id="198703"/>
    <lineage>
        <taxon>Bacteria</taxon>
        <taxon>Pseudomonadati</taxon>
        <taxon>Aquificota</taxon>
        <taxon>Aquificia</taxon>
        <taxon>Aquificales</taxon>
        <taxon>Hydrogenothermaceae</taxon>
        <taxon>Persephonella</taxon>
    </lineage>
</organism>
<reference evidence="2" key="1">
    <citation type="submission" date="2017-09" db="EMBL/GenBank/DDBJ databases">
        <authorList>
            <person name="Varghese N."/>
            <person name="Submissions S."/>
        </authorList>
    </citation>
    <scope>NUCLEOTIDE SEQUENCE [LARGE SCALE GENOMIC DNA]</scope>
    <source>
        <strain evidence="2">DSM 15103</strain>
    </source>
</reference>
<dbReference type="OrthoDB" id="2078336at2"/>
<dbReference type="AlphaFoldDB" id="A0A285NFR5"/>
<evidence type="ECO:0000313" key="2">
    <source>
        <dbReference type="Proteomes" id="UP000219036"/>
    </source>
</evidence>
<dbReference type="InterPro" id="IPR019694">
    <property type="entry name" value="Phage_HP1_Orf23"/>
</dbReference>
<sequence length="401" mass="44012">MIRVEGQKSALPDVDVLFYDGALGRIPATGDGIAIAVGVKDTSGTATANQVYRLFLPNETEKAIELFGGTFADKLLDAVSNGQGIVYAISAVSNTSADILTAIETAVDQSLVNGDALFEYIAVLTPVDKTLAASIESYLSSLVSRHIYVWAIVEARDKNPDTTVEPDYDTYVTNLINEWSGFNALRTFVVAAYATFTNIKGNQGYRNGLGSIMGLISRAKVSQDIGEVGAFPIKNLVSLPDGLTYSHIYTLDQAGFITVRTYDGYAGYYVTNPVAMNDPTSDYHFMYARRVADKAAKLSRKAVMKYLKGEILPPNNQDPSNPVKPTKSPTVQELKAKIEHALKVGMYDRKELYGYRVYIPEGQDIWASRELNVYTKLIPTPHMDWIEIHQSFENPFLGIGG</sequence>
<name>A0A285NFR5_9AQUI</name>
<protein>
    <recommendedName>
        <fullName evidence="3">Mu-like prophage tail sheath protein gpL</fullName>
    </recommendedName>
</protein>
<dbReference type="EMBL" id="OBEI01000004">
    <property type="protein sequence ID" value="SNZ08310.1"/>
    <property type="molecule type" value="Genomic_DNA"/>
</dbReference>